<dbReference type="PANTHER" id="PTHR37319">
    <property type="entry name" value="TRANSPOSASE"/>
    <property type="match status" value="1"/>
</dbReference>
<organism evidence="2 3">
    <name type="scientific">Azospirillum himalayense</name>
    <dbReference type="NCBI Taxonomy" id="654847"/>
    <lineage>
        <taxon>Bacteria</taxon>
        <taxon>Pseudomonadati</taxon>
        <taxon>Pseudomonadota</taxon>
        <taxon>Alphaproteobacteria</taxon>
        <taxon>Rhodospirillales</taxon>
        <taxon>Azospirillaceae</taxon>
        <taxon>Azospirillum</taxon>
    </lineage>
</organism>
<evidence type="ECO:0000313" key="2">
    <source>
        <dbReference type="EMBL" id="MFC5360257.1"/>
    </source>
</evidence>
<dbReference type="InterPro" id="IPR014737">
    <property type="entry name" value="Transposase_Tn5-like_C"/>
</dbReference>
<protein>
    <submittedName>
        <fullName evidence="2">IS4 family transposase</fullName>
    </submittedName>
</protein>
<sequence>MFHKILKSGCKAEEARLRSADRLVKLIAVYCLVSWRVFWLTMINRSAPDIDAGIVFTEREQKILDFLIPNKAPTAPGSNTLGIYLTKVAKLGGYLARGCDPPPGNTVMWRGMSRLIDIALGSEIAPQLVGN</sequence>
<name>A0ABW0GJ80_9PROT</name>
<dbReference type="RefSeq" id="WP_377000825.1">
    <property type="nucleotide sequence ID" value="NZ_JBHSLC010000122.1"/>
</dbReference>
<dbReference type="InterPro" id="IPR012337">
    <property type="entry name" value="RNaseH-like_sf"/>
</dbReference>
<dbReference type="Pfam" id="PF02281">
    <property type="entry name" value="Dimer_Tnp_Tn5"/>
    <property type="match status" value="1"/>
</dbReference>
<proteinExistence type="predicted"/>
<dbReference type="PANTHER" id="PTHR37319:SF1">
    <property type="entry name" value="TRANSPOSASE TN5 DIMERISATION DOMAIN-CONTAINING PROTEIN"/>
    <property type="match status" value="1"/>
</dbReference>
<dbReference type="InterPro" id="IPR047768">
    <property type="entry name" value="Tn5p-like"/>
</dbReference>
<reference evidence="3" key="1">
    <citation type="journal article" date="2019" name="Int. J. Syst. Evol. Microbiol.">
        <title>The Global Catalogue of Microorganisms (GCM) 10K type strain sequencing project: providing services to taxonomists for standard genome sequencing and annotation.</title>
        <authorList>
            <consortium name="The Broad Institute Genomics Platform"/>
            <consortium name="The Broad Institute Genome Sequencing Center for Infectious Disease"/>
            <person name="Wu L."/>
            <person name="Ma J."/>
        </authorList>
    </citation>
    <scope>NUCLEOTIDE SEQUENCE [LARGE SCALE GENOMIC DNA]</scope>
    <source>
        <strain evidence="3">CCUG 58760</strain>
    </source>
</reference>
<dbReference type="InterPro" id="IPR003201">
    <property type="entry name" value="Transposase_Tn5"/>
</dbReference>
<dbReference type="Proteomes" id="UP001596166">
    <property type="component" value="Unassembled WGS sequence"/>
</dbReference>
<dbReference type="SUPFAM" id="SSF53098">
    <property type="entry name" value="Ribonuclease H-like"/>
    <property type="match status" value="1"/>
</dbReference>
<gene>
    <name evidence="2" type="ORF">ACFPMG_35230</name>
</gene>
<keyword evidence="3" id="KW-1185">Reference proteome</keyword>
<feature type="domain" description="Transposase Tn5 dimerisation" evidence="1">
    <location>
        <begin position="33"/>
        <end position="117"/>
    </location>
</feature>
<dbReference type="EMBL" id="JBHSLC010000122">
    <property type="protein sequence ID" value="MFC5360257.1"/>
    <property type="molecule type" value="Genomic_DNA"/>
</dbReference>
<accession>A0ABW0GJ80</accession>
<dbReference type="Gene3D" id="1.10.740.10">
    <property type="entry name" value="Transferase Inhibitor Protein From Tn5, Chain"/>
    <property type="match status" value="1"/>
</dbReference>
<comment type="caution">
    <text evidence="2">The sequence shown here is derived from an EMBL/GenBank/DDBJ whole genome shotgun (WGS) entry which is preliminary data.</text>
</comment>
<evidence type="ECO:0000313" key="3">
    <source>
        <dbReference type="Proteomes" id="UP001596166"/>
    </source>
</evidence>
<evidence type="ECO:0000259" key="1">
    <source>
        <dbReference type="Pfam" id="PF02281"/>
    </source>
</evidence>